<organism evidence="14 15">
    <name type="scientific">Pseudomonas urmiensis</name>
    <dbReference type="NCBI Taxonomy" id="2745493"/>
    <lineage>
        <taxon>Bacteria</taxon>
        <taxon>Pseudomonadati</taxon>
        <taxon>Pseudomonadota</taxon>
        <taxon>Gammaproteobacteria</taxon>
        <taxon>Pseudomonadales</taxon>
        <taxon>Pseudomonadaceae</taxon>
        <taxon>Pseudomonas</taxon>
    </lineage>
</organism>
<evidence type="ECO:0000256" key="1">
    <source>
        <dbReference type="ARBA" id="ARBA00004236"/>
    </source>
</evidence>
<dbReference type="PROSITE" id="PS50111">
    <property type="entry name" value="CHEMOTAXIS_TRANSDUC_2"/>
    <property type="match status" value="1"/>
</dbReference>
<gene>
    <name evidence="14" type="ORF">KW869_01770</name>
</gene>
<accession>A0ABW8NQP7</accession>
<dbReference type="PANTHER" id="PTHR32089">
    <property type="entry name" value="METHYL-ACCEPTING CHEMOTAXIS PROTEIN MCPB"/>
    <property type="match status" value="1"/>
</dbReference>
<evidence type="ECO:0000256" key="6">
    <source>
        <dbReference type="ARBA" id="ARBA00022989"/>
    </source>
</evidence>
<evidence type="ECO:0000256" key="3">
    <source>
        <dbReference type="ARBA" id="ARBA00022481"/>
    </source>
</evidence>
<dbReference type="SMART" id="SM00283">
    <property type="entry name" value="MA"/>
    <property type="match status" value="1"/>
</dbReference>
<dbReference type="CDD" id="cd11386">
    <property type="entry name" value="MCP_signal"/>
    <property type="match status" value="1"/>
</dbReference>
<evidence type="ECO:0000256" key="11">
    <source>
        <dbReference type="SAM" id="Phobius"/>
    </source>
</evidence>
<keyword evidence="3" id="KW-0488">Methylation</keyword>
<dbReference type="PROSITE" id="PS50885">
    <property type="entry name" value="HAMP"/>
    <property type="match status" value="1"/>
</dbReference>
<dbReference type="Proteomes" id="UP001621534">
    <property type="component" value="Unassembled WGS sequence"/>
</dbReference>
<dbReference type="PRINTS" id="PR00260">
    <property type="entry name" value="CHEMTRNSDUCR"/>
</dbReference>
<comment type="similarity">
    <text evidence="9">Belongs to the methyl-accepting chemotaxis (MCP) protein family.</text>
</comment>
<keyword evidence="7 11" id="KW-0472">Membrane</keyword>
<evidence type="ECO:0000256" key="4">
    <source>
        <dbReference type="ARBA" id="ARBA00022500"/>
    </source>
</evidence>
<protein>
    <submittedName>
        <fullName evidence="14">Methyl-accepting chemotaxis protein</fullName>
    </submittedName>
</protein>
<dbReference type="Pfam" id="PF00672">
    <property type="entry name" value="HAMP"/>
    <property type="match status" value="1"/>
</dbReference>
<keyword evidence="2" id="KW-1003">Cell membrane</keyword>
<dbReference type="CDD" id="cd12913">
    <property type="entry name" value="PDC1_MCP_like"/>
    <property type="match status" value="1"/>
</dbReference>
<evidence type="ECO:0000256" key="8">
    <source>
        <dbReference type="ARBA" id="ARBA00023224"/>
    </source>
</evidence>
<dbReference type="SUPFAM" id="SSF58104">
    <property type="entry name" value="Methyl-accepting chemotaxis protein (MCP) signaling domain"/>
    <property type="match status" value="1"/>
</dbReference>
<dbReference type="PANTHER" id="PTHR32089:SF120">
    <property type="entry name" value="METHYL-ACCEPTING CHEMOTAXIS PROTEIN TLPQ"/>
    <property type="match status" value="1"/>
</dbReference>
<comment type="caution">
    <text evidence="14">The sequence shown here is derived from an EMBL/GenBank/DDBJ whole genome shotgun (WGS) entry which is preliminary data.</text>
</comment>
<evidence type="ECO:0000259" key="13">
    <source>
        <dbReference type="PROSITE" id="PS50885"/>
    </source>
</evidence>
<reference evidence="14 15" key="1">
    <citation type="journal article" date="2012" name="Plant Soil">
        <title>Screening of plant growth-promoting traits in arsenic-resistant bacteria isolated from the rhizosphere of soybean plants from Argentinean agricultural soil.</title>
        <authorList>
            <person name="Wevar Oller A.L."/>
            <person name="Talano M.A."/>
            <person name="Agostini E."/>
        </authorList>
    </citation>
    <scope>NUCLEOTIDE SEQUENCE [LARGE SCALE GENOMIC DNA]</scope>
    <source>
        <strain evidence="14 15">AW4</strain>
    </source>
</reference>
<keyword evidence="4" id="KW-0145">Chemotaxis</keyword>
<evidence type="ECO:0000313" key="14">
    <source>
        <dbReference type="EMBL" id="MFK5732233.1"/>
    </source>
</evidence>
<dbReference type="InterPro" id="IPR003660">
    <property type="entry name" value="HAMP_dom"/>
</dbReference>
<keyword evidence="5 11" id="KW-0812">Transmembrane</keyword>
<evidence type="ECO:0000256" key="10">
    <source>
        <dbReference type="PROSITE-ProRule" id="PRU00284"/>
    </source>
</evidence>
<name>A0ABW8NQP7_9PSED</name>
<evidence type="ECO:0000256" key="7">
    <source>
        <dbReference type="ARBA" id="ARBA00023136"/>
    </source>
</evidence>
<feature type="transmembrane region" description="Helical" evidence="11">
    <location>
        <begin position="363"/>
        <end position="387"/>
    </location>
</feature>
<evidence type="ECO:0000313" key="15">
    <source>
        <dbReference type="Proteomes" id="UP001621534"/>
    </source>
</evidence>
<dbReference type="Gene3D" id="1.10.287.950">
    <property type="entry name" value="Methyl-accepting chemotaxis protein"/>
    <property type="match status" value="1"/>
</dbReference>
<dbReference type="CDD" id="cd06225">
    <property type="entry name" value="HAMP"/>
    <property type="match status" value="1"/>
</dbReference>
<evidence type="ECO:0000259" key="12">
    <source>
        <dbReference type="PROSITE" id="PS50111"/>
    </source>
</evidence>
<keyword evidence="8 10" id="KW-0807">Transducer</keyword>
<sequence>MIVATIRRITLPFQNNKHRGQNQMLHNLAIKTKITLASLTIILTVIILITSIGISKNSENNEQTYRNSNQIITKNIQQVLESKSAEQTEKIRGTFNSQINLVEFLAHQTSSMHDLINIGADSRRIRQQQNALLKELFEAHPGILGLWIIMYPNQLGEDSSFINSLAAGSNEAGRFSSYWVRPEGRSVNIATKEESIINSSVGDSGFPANYYMTCPEKNRSTCVLEPFYGSDSGTRILMTSISTPIMVDGKVIGVAGIDVSLSSLQTIAEEAKRQLYDGKGDLLITTGGGLMAANSADAATVGKKTQTLSRPSGQPESLRFIKDLKLSSNAAWKISVELPSEVASADSLALKKAQSDLLRDSTVFSTLIAVIAALLGAVAMWFIAAGLTKPMSGVAAMLKDIAEGEGDLTKRLHYTSKNELGDLVRWFNLFLDKLQPTIQKIRSATVETRSTASRSNQIAKETSMGMQSQLREIEQVATASHEMSATAHEVAASAARAANAAQGADESAKNGLQAIARSTEDITDLVENLSAAMSEARSLSDNSEEIGSVLEVIRSIAQQTNLLALNAAIEAARAGESGRGFAVVADEVRNLAMRTQESIEQIREVIERLQSGTEGVVNSMQSSYSKAEVSQETIQATALSFRTISDAVSVISEMNLQIAAAAEEQSAVAEDVNRNITNIRQVTDELSVSATETAAISEHLSSQADLQLSLAEQFKS</sequence>
<comment type="subcellular location">
    <subcellularLocation>
        <location evidence="1">Cell membrane</location>
    </subcellularLocation>
</comment>
<dbReference type="Gene3D" id="3.30.450.20">
    <property type="entry name" value="PAS domain"/>
    <property type="match status" value="1"/>
</dbReference>
<dbReference type="InterPro" id="IPR004089">
    <property type="entry name" value="MCPsignal_dom"/>
</dbReference>
<feature type="domain" description="Methyl-accepting transducer" evidence="12">
    <location>
        <begin position="444"/>
        <end position="680"/>
    </location>
</feature>
<dbReference type="InterPro" id="IPR004090">
    <property type="entry name" value="Chemotax_Me-accpt_rcpt"/>
</dbReference>
<feature type="transmembrane region" description="Helical" evidence="11">
    <location>
        <begin position="34"/>
        <end position="54"/>
    </location>
</feature>
<dbReference type="EMBL" id="JAHWXS010000001">
    <property type="protein sequence ID" value="MFK5732233.1"/>
    <property type="molecule type" value="Genomic_DNA"/>
</dbReference>
<proteinExistence type="inferred from homology"/>
<dbReference type="SMART" id="SM00304">
    <property type="entry name" value="HAMP"/>
    <property type="match status" value="1"/>
</dbReference>
<keyword evidence="6 11" id="KW-1133">Transmembrane helix</keyword>
<evidence type="ECO:0000256" key="9">
    <source>
        <dbReference type="ARBA" id="ARBA00029447"/>
    </source>
</evidence>
<dbReference type="Pfam" id="PF22673">
    <property type="entry name" value="MCP-like_PDC_1"/>
    <property type="match status" value="1"/>
</dbReference>
<evidence type="ECO:0000256" key="2">
    <source>
        <dbReference type="ARBA" id="ARBA00022475"/>
    </source>
</evidence>
<evidence type="ECO:0000256" key="5">
    <source>
        <dbReference type="ARBA" id="ARBA00022692"/>
    </source>
</evidence>
<feature type="domain" description="HAMP" evidence="13">
    <location>
        <begin position="385"/>
        <end position="439"/>
    </location>
</feature>
<keyword evidence="15" id="KW-1185">Reference proteome</keyword>
<dbReference type="Pfam" id="PF00015">
    <property type="entry name" value="MCPsignal"/>
    <property type="match status" value="1"/>
</dbReference>